<sequence>MQFDHSIILIPLISIVSKSFSRSINSPDSGMTDYFEDFGDDTSDTYHKHLLKKQLIDYMKNMTRHREQLGDLENSFLKVLESSVINILGKKQCESYQNHGSFNGTDLKIMRSICKVAYFDVDKYYEINHLIEPLRSVCNGSLQKVLMSIESMKQHNDRQGLFFSTIDYKLLDILEYLTNFCMNEEKNAKDVFGHWMNIFDILFRGTNVKLSNRRSRFSIKQPDQGESLNKQQKRRFGSTSASTKDSILFQCLCHNSFSQQEPVEISACNISYKASEDTDEQYAEKEAIFQSNSILINKAILDKLKKDYPNIDENIMKDVYPLGIHLSEFDGYVYSIRPYKGVYVASQVCENILFIPKTIEEFEVFLYKSRVLEMLCNLKRHYINVAKIVRQASVSKNVWSKS</sequence>
<dbReference type="OrthoDB" id="2219129at2759"/>
<dbReference type="AlphaFoldDB" id="S2K190"/>
<proteinExistence type="predicted"/>
<dbReference type="InParanoid" id="S2K190"/>
<accession>S2K190</accession>
<dbReference type="EMBL" id="KE123942">
    <property type="protein sequence ID" value="EPB88933.1"/>
    <property type="molecule type" value="Genomic_DNA"/>
</dbReference>
<organism evidence="1 2">
    <name type="scientific">Mucor circinelloides f. circinelloides (strain 1006PhL)</name>
    <name type="common">Mucormycosis agent</name>
    <name type="synonym">Calyptromyces circinelloides</name>
    <dbReference type="NCBI Taxonomy" id="1220926"/>
    <lineage>
        <taxon>Eukaryota</taxon>
        <taxon>Fungi</taxon>
        <taxon>Fungi incertae sedis</taxon>
        <taxon>Mucoromycota</taxon>
        <taxon>Mucoromycotina</taxon>
        <taxon>Mucoromycetes</taxon>
        <taxon>Mucorales</taxon>
        <taxon>Mucorineae</taxon>
        <taxon>Mucoraceae</taxon>
        <taxon>Mucor</taxon>
    </lineage>
</organism>
<evidence type="ECO:0000313" key="2">
    <source>
        <dbReference type="Proteomes" id="UP000014254"/>
    </source>
</evidence>
<reference evidence="2" key="1">
    <citation type="submission" date="2013-05" db="EMBL/GenBank/DDBJ databases">
        <title>The Genome sequence of Mucor circinelloides f. circinelloides 1006PhL.</title>
        <authorList>
            <consortium name="The Broad Institute Genomics Platform"/>
            <person name="Cuomo C."/>
            <person name="Earl A."/>
            <person name="Findley K."/>
            <person name="Lee S.C."/>
            <person name="Walker B."/>
            <person name="Young S."/>
            <person name="Zeng Q."/>
            <person name="Gargeya S."/>
            <person name="Fitzgerald M."/>
            <person name="Haas B."/>
            <person name="Abouelleil A."/>
            <person name="Allen A.W."/>
            <person name="Alvarado L."/>
            <person name="Arachchi H.M."/>
            <person name="Berlin A.M."/>
            <person name="Chapman S.B."/>
            <person name="Gainer-Dewar J."/>
            <person name="Goldberg J."/>
            <person name="Griggs A."/>
            <person name="Gujja S."/>
            <person name="Hansen M."/>
            <person name="Howarth C."/>
            <person name="Imamovic A."/>
            <person name="Ireland A."/>
            <person name="Larimer J."/>
            <person name="McCowan C."/>
            <person name="Murphy C."/>
            <person name="Pearson M."/>
            <person name="Poon T.W."/>
            <person name="Priest M."/>
            <person name="Roberts A."/>
            <person name="Saif S."/>
            <person name="Shea T."/>
            <person name="Sisk P."/>
            <person name="Sykes S."/>
            <person name="Wortman J."/>
            <person name="Nusbaum C."/>
            <person name="Birren B."/>
        </authorList>
    </citation>
    <scope>NUCLEOTIDE SEQUENCE [LARGE SCALE GENOMIC DNA]</scope>
    <source>
        <strain evidence="2">1006PhL</strain>
    </source>
</reference>
<dbReference type="Proteomes" id="UP000014254">
    <property type="component" value="Unassembled WGS sequence"/>
</dbReference>
<protein>
    <submittedName>
        <fullName evidence="1">Uncharacterized protein</fullName>
    </submittedName>
</protein>
<evidence type="ECO:0000313" key="1">
    <source>
        <dbReference type="EMBL" id="EPB88933.1"/>
    </source>
</evidence>
<dbReference type="OMA" id="IMRSICK"/>
<gene>
    <name evidence="1" type="ORF">HMPREF1544_04193</name>
</gene>
<keyword evidence="2" id="KW-1185">Reference proteome</keyword>
<dbReference type="VEuPathDB" id="FungiDB:HMPREF1544_04193"/>
<name>S2K190_MUCC1</name>